<evidence type="ECO:0000313" key="2">
    <source>
        <dbReference type="Proteomes" id="UP001476798"/>
    </source>
</evidence>
<sequence length="141" mass="16135">LLQFVMAPILPQLSDKWTSRHQTVLEMINVIQDFLYEAEAEDQGHVDNLDGLHSITPARFLQWITGQDHIPLLPSEKKDFALTVKLNHDCSADFGHHSVCYPIVSACSNSIVIPVKYMRPYDQFKKVLIEAFHLGQQFNMV</sequence>
<proteinExistence type="predicted"/>
<accession>A0ABV0PJD3</accession>
<dbReference type="SUPFAM" id="SSF56204">
    <property type="entry name" value="Hect, E3 ligase catalytic domain"/>
    <property type="match status" value="1"/>
</dbReference>
<comment type="caution">
    <text evidence="1">The sequence shown here is derived from an EMBL/GenBank/DDBJ whole genome shotgun (WGS) entry which is preliminary data.</text>
</comment>
<feature type="non-terminal residue" evidence="1">
    <location>
        <position position="1"/>
    </location>
</feature>
<keyword evidence="2" id="KW-1185">Reference proteome</keyword>
<gene>
    <name evidence="1" type="ORF">GOODEAATRI_033489</name>
</gene>
<dbReference type="Proteomes" id="UP001476798">
    <property type="component" value="Unassembled WGS sequence"/>
</dbReference>
<reference evidence="1 2" key="1">
    <citation type="submission" date="2021-06" db="EMBL/GenBank/DDBJ databases">
        <authorList>
            <person name="Palmer J.M."/>
        </authorList>
    </citation>
    <scope>NUCLEOTIDE SEQUENCE [LARGE SCALE GENOMIC DNA]</scope>
    <source>
        <strain evidence="1 2">GA_2019</strain>
        <tissue evidence="1">Muscle</tissue>
    </source>
</reference>
<evidence type="ECO:0008006" key="3">
    <source>
        <dbReference type="Google" id="ProtNLM"/>
    </source>
</evidence>
<evidence type="ECO:0000313" key="1">
    <source>
        <dbReference type="EMBL" id="MEQ2183516.1"/>
    </source>
</evidence>
<protein>
    <recommendedName>
        <fullName evidence="3">HECT domain-containing protein</fullName>
    </recommendedName>
</protein>
<organism evidence="1 2">
    <name type="scientific">Goodea atripinnis</name>
    <dbReference type="NCBI Taxonomy" id="208336"/>
    <lineage>
        <taxon>Eukaryota</taxon>
        <taxon>Metazoa</taxon>
        <taxon>Chordata</taxon>
        <taxon>Craniata</taxon>
        <taxon>Vertebrata</taxon>
        <taxon>Euteleostomi</taxon>
        <taxon>Actinopterygii</taxon>
        <taxon>Neopterygii</taxon>
        <taxon>Teleostei</taxon>
        <taxon>Neoteleostei</taxon>
        <taxon>Acanthomorphata</taxon>
        <taxon>Ovalentaria</taxon>
        <taxon>Atherinomorphae</taxon>
        <taxon>Cyprinodontiformes</taxon>
        <taxon>Goodeidae</taxon>
        <taxon>Goodea</taxon>
    </lineage>
</organism>
<dbReference type="EMBL" id="JAHRIO010076977">
    <property type="protein sequence ID" value="MEQ2183516.1"/>
    <property type="molecule type" value="Genomic_DNA"/>
</dbReference>
<name>A0ABV0PJD3_9TELE</name>
<dbReference type="InterPro" id="IPR035983">
    <property type="entry name" value="Hect_E3_ubiquitin_ligase"/>
</dbReference>